<dbReference type="SUPFAM" id="SSF56801">
    <property type="entry name" value="Acetyl-CoA synthetase-like"/>
    <property type="match status" value="1"/>
</dbReference>
<dbReference type="Proteomes" id="UP001597135">
    <property type="component" value="Unassembled WGS sequence"/>
</dbReference>
<accession>A0ABW3ZJN8</accession>
<feature type="domain" description="AMP-dependent synthetase/ligase" evidence="3">
    <location>
        <begin position="30"/>
        <end position="366"/>
    </location>
</feature>
<organism evidence="5 6">
    <name type="scientific">Litorisediminicola beolgyonensis</name>
    <dbReference type="NCBI Taxonomy" id="1173614"/>
    <lineage>
        <taxon>Bacteria</taxon>
        <taxon>Pseudomonadati</taxon>
        <taxon>Pseudomonadota</taxon>
        <taxon>Alphaproteobacteria</taxon>
        <taxon>Rhodobacterales</taxon>
        <taxon>Paracoccaceae</taxon>
        <taxon>Litorisediminicola</taxon>
    </lineage>
</organism>
<keyword evidence="1" id="KW-0436">Ligase</keyword>
<reference evidence="6" key="1">
    <citation type="journal article" date="2019" name="Int. J. Syst. Evol. Microbiol.">
        <title>The Global Catalogue of Microorganisms (GCM) 10K type strain sequencing project: providing services to taxonomists for standard genome sequencing and annotation.</title>
        <authorList>
            <consortium name="The Broad Institute Genomics Platform"/>
            <consortium name="The Broad Institute Genome Sequencing Center for Infectious Disease"/>
            <person name="Wu L."/>
            <person name="Ma J."/>
        </authorList>
    </citation>
    <scope>NUCLEOTIDE SEQUENCE [LARGE SCALE GENOMIC DNA]</scope>
    <source>
        <strain evidence="6">CCUG 62953</strain>
    </source>
</reference>
<dbReference type="InterPro" id="IPR020845">
    <property type="entry name" value="AMP-binding_CS"/>
</dbReference>
<evidence type="ECO:0000313" key="6">
    <source>
        <dbReference type="Proteomes" id="UP001597135"/>
    </source>
</evidence>
<dbReference type="PANTHER" id="PTHR43352:SF1">
    <property type="entry name" value="ANTHRANILATE--COA LIGASE"/>
    <property type="match status" value="1"/>
</dbReference>
<feature type="region of interest" description="Disordered" evidence="2">
    <location>
        <begin position="314"/>
        <end position="349"/>
    </location>
</feature>
<dbReference type="InterPro" id="IPR045851">
    <property type="entry name" value="AMP-bd_C_sf"/>
</dbReference>
<dbReference type="Pfam" id="PF13193">
    <property type="entry name" value="AMP-binding_C"/>
    <property type="match status" value="1"/>
</dbReference>
<name>A0ABW3ZJN8_9RHOB</name>
<dbReference type="EMBL" id="JBHTMU010000021">
    <property type="protein sequence ID" value="MFD1343275.1"/>
    <property type="molecule type" value="Genomic_DNA"/>
</dbReference>
<evidence type="ECO:0000256" key="1">
    <source>
        <dbReference type="ARBA" id="ARBA00022598"/>
    </source>
</evidence>
<keyword evidence="6" id="KW-1185">Reference proteome</keyword>
<dbReference type="PANTHER" id="PTHR43352">
    <property type="entry name" value="ACETYL-COA SYNTHETASE"/>
    <property type="match status" value="1"/>
</dbReference>
<feature type="domain" description="AMP-binding enzyme C-terminal" evidence="4">
    <location>
        <begin position="417"/>
        <end position="490"/>
    </location>
</feature>
<sequence>MLSIFDRGAPPPAPAPFNLAHHVLTSGAPEPDKIALAILDLSRAERWSYARLEQAVRGTATGLLDAGLAPGDRVLMRLGNDVSFPIAYLGAIAAGLVPVPTSALLTEGETARILSDLAPRAILRAEGVACPTTDIPTFSSADMTRWRDLPPAAYHMGDPDRLAYIVYTSGTSGAPRAVCHAHRAIWARRMMIDGWYGLGPSDRLLHAGAFNWTFTLGTGLMDPWTMGATALIPAPGVRHDQLALLMKRHEATIFAAAPGVYRNLLKSTLPPMPKLRHGLSAGEKLSPAIRSRWTEATGTEIHEAYGMSECSTFISQAPDAPSPPETLGRPQPGRRVAILGPDGPVPRGEPGEIAVHQSDPGMMLRYHDQPEETAQRFRDGWFLTGDRGIMGDGDTITYLGRGDDMMNAGGVRVSPIEVESALSRFPGITEIGATDIEVKDGVRVIAAFYTGPEPLDPEALARFAEAHLARYKQPRLYIHLDTLPKNPNGKLLRRDLARHYRPPSS</sequence>
<gene>
    <name evidence="5" type="ORF">ACFQ4E_12670</name>
</gene>
<dbReference type="PROSITE" id="PS00455">
    <property type="entry name" value="AMP_BINDING"/>
    <property type="match status" value="1"/>
</dbReference>
<evidence type="ECO:0000256" key="2">
    <source>
        <dbReference type="SAM" id="MobiDB-lite"/>
    </source>
</evidence>
<evidence type="ECO:0000259" key="3">
    <source>
        <dbReference type="Pfam" id="PF00501"/>
    </source>
</evidence>
<dbReference type="RefSeq" id="WP_386804092.1">
    <property type="nucleotide sequence ID" value="NZ_JBHTMU010000021.1"/>
</dbReference>
<dbReference type="InterPro" id="IPR025110">
    <property type="entry name" value="AMP-bd_C"/>
</dbReference>
<dbReference type="Gene3D" id="3.30.300.30">
    <property type="match status" value="1"/>
</dbReference>
<dbReference type="InterPro" id="IPR000873">
    <property type="entry name" value="AMP-dep_synth/lig_dom"/>
</dbReference>
<proteinExistence type="predicted"/>
<dbReference type="Pfam" id="PF00501">
    <property type="entry name" value="AMP-binding"/>
    <property type="match status" value="1"/>
</dbReference>
<protein>
    <submittedName>
        <fullName evidence="5">Class I adenylate-forming enzyme family protein</fullName>
    </submittedName>
</protein>
<dbReference type="InterPro" id="IPR042099">
    <property type="entry name" value="ANL_N_sf"/>
</dbReference>
<evidence type="ECO:0000259" key="4">
    <source>
        <dbReference type="Pfam" id="PF13193"/>
    </source>
</evidence>
<dbReference type="Gene3D" id="3.40.50.12780">
    <property type="entry name" value="N-terminal domain of ligase-like"/>
    <property type="match status" value="1"/>
</dbReference>
<evidence type="ECO:0000313" key="5">
    <source>
        <dbReference type="EMBL" id="MFD1343275.1"/>
    </source>
</evidence>
<comment type="caution">
    <text evidence="5">The sequence shown here is derived from an EMBL/GenBank/DDBJ whole genome shotgun (WGS) entry which is preliminary data.</text>
</comment>